<dbReference type="InterPro" id="IPR047262">
    <property type="entry name" value="PRX-like1"/>
</dbReference>
<dbReference type="PANTHER" id="PTHR43640">
    <property type="entry name" value="OS07G0260300 PROTEIN"/>
    <property type="match status" value="1"/>
</dbReference>
<reference evidence="2 3" key="1">
    <citation type="submission" date="2020-07" db="EMBL/GenBank/DDBJ databases">
        <title>Thermogemmata thermophila gen. nov., sp. nov., a novel moderate thermophilic planctomycete from a Kamchatka hot spring.</title>
        <authorList>
            <person name="Elcheninov A.G."/>
            <person name="Podosokorskaya O.A."/>
            <person name="Kovaleva O.L."/>
            <person name="Novikov A."/>
            <person name="Bonch-Osmolovskaya E.A."/>
            <person name="Toshchakov S.V."/>
            <person name="Kublanov I.V."/>
        </authorList>
    </citation>
    <scope>NUCLEOTIDE SEQUENCE [LARGE SCALE GENOMIC DNA]</scope>
    <source>
        <strain evidence="2 3">2918</strain>
    </source>
</reference>
<dbReference type="PROSITE" id="PS51352">
    <property type="entry name" value="THIOREDOXIN_2"/>
    <property type="match status" value="1"/>
</dbReference>
<dbReference type="Proteomes" id="UP000542342">
    <property type="component" value="Unassembled WGS sequence"/>
</dbReference>
<dbReference type="PANTHER" id="PTHR43640:SF1">
    <property type="entry name" value="THIOREDOXIN-DEPENDENT PEROXIREDOXIN"/>
    <property type="match status" value="1"/>
</dbReference>
<accession>A0A7V8VCI9</accession>
<sequence length="202" mass="22088">MASEAASGAHKPGKYNKVLSPGDAAPAWEGLEGTDGRKHALADLKDKEVVVVVFTCNSCPVAAAYEDRLKAFAQRYTQGEKARVALVAINVNTGSEDALPAMRQRAEKRGFNFPYLYDPSQQIARKYGAVFTPEVFVLDRQRRIVYTGAIDDRAPPGTPQRQYLIDAVEAVLAGQPVPVAETSAAAGCRIKYLRERRIDDHP</sequence>
<dbReference type="SUPFAM" id="SSF52833">
    <property type="entry name" value="Thioredoxin-like"/>
    <property type="match status" value="1"/>
</dbReference>
<keyword evidence="3" id="KW-1185">Reference proteome</keyword>
<proteinExistence type="predicted"/>
<dbReference type="InterPro" id="IPR000866">
    <property type="entry name" value="AhpC/TSA"/>
</dbReference>
<dbReference type="CDD" id="cd02969">
    <property type="entry name" value="PRX_like1"/>
    <property type="match status" value="1"/>
</dbReference>
<protein>
    <submittedName>
        <fullName evidence="2">Thioredoxin family protein</fullName>
    </submittedName>
</protein>
<evidence type="ECO:0000259" key="1">
    <source>
        <dbReference type="PROSITE" id="PS51352"/>
    </source>
</evidence>
<evidence type="ECO:0000313" key="2">
    <source>
        <dbReference type="EMBL" id="MBA2225538.1"/>
    </source>
</evidence>
<dbReference type="EMBL" id="JACEFB010000002">
    <property type="protein sequence ID" value="MBA2225538.1"/>
    <property type="molecule type" value="Genomic_DNA"/>
</dbReference>
<dbReference type="Gene3D" id="3.40.30.10">
    <property type="entry name" value="Glutaredoxin"/>
    <property type="match status" value="1"/>
</dbReference>
<dbReference type="GO" id="GO:0016209">
    <property type="term" value="F:antioxidant activity"/>
    <property type="evidence" value="ECO:0007669"/>
    <property type="project" value="InterPro"/>
</dbReference>
<dbReference type="InterPro" id="IPR013766">
    <property type="entry name" value="Thioredoxin_domain"/>
</dbReference>
<evidence type="ECO:0000313" key="3">
    <source>
        <dbReference type="Proteomes" id="UP000542342"/>
    </source>
</evidence>
<comment type="caution">
    <text evidence="2">The sequence shown here is derived from an EMBL/GenBank/DDBJ whole genome shotgun (WGS) entry which is preliminary data.</text>
</comment>
<gene>
    <name evidence="2" type="ORF">H0921_05100</name>
</gene>
<dbReference type="AlphaFoldDB" id="A0A7V8VCI9"/>
<feature type="domain" description="Thioredoxin" evidence="1">
    <location>
        <begin position="19"/>
        <end position="173"/>
    </location>
</feature>
<dbReference type="Pfam" id="PF00578">
    <property type="entry name" value="AhpC-TSA"/>
    <property type="match status" value="1"/>
</dbReference>
<name>A0A7V8VCI9_9BACT</name>
<organism evidence="2 3">
    <name type="scientific">Thermogemmata fonticola</name>
    <dbReference type="NCBI Taxonomy" id="2755323"/>
    <lineage>
        <taxon>Bacteria</taxon>
        <taxon>Pseudomonadati</taxon>
        <taxon>Planctomycetota</taxon>
        <taxon>Planctomycetia</taxon>
        <taxon>Gemmatales</taxon>
        <taxon>Gemmataceae</taxon>
        <taxon>Thermogemmata</taxon>
    </lineage>
</organism>
<dbReference type="InterPro" id="IPR036249">
    <property type="entry name" value="Thioredoxin-like_sf"/>
</dbReference>
<dbReference type="GO" id="GO:0016491">
    <property type="term" value="F:oxidoreductase activity"/>
    <property type="evidence" value="ECO:0007669"/>
    <property type="project" value="InterPro"/>
</dbReference>